<gene>
    <name evidence="2" type="ORF">SBOR_1877</name>
</gene>
<evidence type="ECO:0000313" key="2">
    <source>
        <dbReference type="EMBL" id="ESZ97752.1"/>
    </source>
</evidence>
<dbReference type="SUPFAM" id="SSF51445">
    <property type="entry name" value="(Trans)glycosidases"/>
    <property type="match status" value="1"/>
</dbReference>
<keyword evidence="2" id="KW-0378">Hydrolase</keyword>
<reference evidence="2 3" key="1">
    <citation type="journal article" date="2014" name="Genome Announc.">
        <title>Draft genome sequence of Sclerotinia borealis, a psychrophilic plant pathogenic fungus.</title>
        <authorList>
            <person name="Mardanov A.V."/>
            <person name="Beletsky A.V."/>
            <person name="Kadnikov V.V."/>
            <person name="Ignatov A.N."/>
            <person name="Ravin N.V."/>
        </authorList>
    </citation>
    <scope>NUCLEOTIDE SEQUENCE [LARGE SCALE GENOMIC DNA]</scope>
    <source>
        <strain evidence="3">F-4157</strain>
    </source>
</reference>
<proteinExistence type="predicted"/>
<dbReference type="PANTHER" id="PTHR31451:SF10">
    <property type="entry name" value="MANNAN ENDO-1,4-BETA-MANNOSIDASE B"/>
    <property type="match status" value="1"/>
</dbReference>
<evidence type="ECO:0000313" key="3">
    <source>
        <dbReference type="Proteomes" id="UP000019487"/>
    </source>
</evidence>
<feature type="signal peptide" evidence="1">
    <location>
        <begin position="1"/>
        <end position="17"/>
    </location>
</feature>
<organism evidence="2 3">
    <name type="scientific">Sclerotinia borealis (strain F-4128)</name>
    <dbReference type="NCBI Taxonomy" id="1432307"/>
    <lineage>
        <taxon>Eukaryota</taxon>
        <taxon>Fungi</taxon>
        <taxon>Dikarya</taxon>
        <taxon>Ascomycota</taxon>
        <taxon>Pezizomycotina</taxon>
        <taxon>Leotiomycetes</taxon>
        <taxon>Helotiales</taxon>
        <taxon>Sclerotiniaceae</taxon>
        <taxon>Sclerotinia</taxon>
    </lineage>
</organism>
<dbReference type="AlphaFoldDB" id="W9CLT6"/>
<sequence length="211" mass="22669">MKSLLTTLVSLLSLTTALPLISSDSSASQPIPAYSFLSSGSNSKVAGRLFNIDGKVEYFAGTNAWWLAHLSSNSDVDTPLSQMAATGFKIVRVWGFGDANTPPPSTNTDPNLVYFQILDSTGAYTNFGADGLQRLDYVVHAASKYGLKLVLNFVNNWVDYGGMQPIPTLSIVPQHLFTPTPPAKNFTRTISKPTSPAIVPAPAIFAWELGN</sequence>
<dbReference type="Gene3D" id="3.20.20.80">
    <property type="entry name" value="Glycosidases"/>
    <property type="match status" value="1"/>
</dbReference>
<comment type="caution">
    <text evidence="2">The sequence shown here is derived from an EMBL/GenBank/DDBJ whole genome shotgun (WGS) entry which is preliminary data.</text>
</comment>
<dbReference type="Proteomes" id="UP000019487">
    <property type="component" value="Unassembled WGS sequence"/>
</dbReference>
<dbReference type="OrthoDB" id="406631at2759"/>
<name>W9CLT6_SCLBF</name>
<accession>W9CLT6</accession>
<dbReference type="HOGENOM" id="CLU_1305487_0_0_1"/>
<dbReference type="EMBL" id="AYSA01000072">
    <property type="protein sequence ID" value="ESZ97752.1"/>
    <property type="molecule type" value="Genomic_DNA"/>
</dbReference>
<dbReference type="PANTHER" id="PTHR31451">
    <property type="match status" value="1"/>
</dbReference>
<dbReference type="STRING" id="1432307.W9CLT6"/>
<dbReference type="InterPro" id="IPR017853">
    <property type="entry name" value="GH"/>
</dbReference>
<feature type="chain" id="PRO_5004918676" evidence="1">
    <location>
        <begin position="18"/>
        <end position="211"/>
    </location>
</feature>
<keyword evidence="1" id="KW-0732">Signal</keyword>
<evidence type="ECO:0000256" key="1">
    <source>
        <dbReference type="SAM" id="SignalP"/>
    </source>
</evidence>
<protein>
    <submittedName>
        <fullName evidence="2">Glycoside hydrolase family 5 protein</fullName>
    </submittedName>
</protein>
<dbReference type="InterPro" id="IPR045053">
    <property type="entry name" value="MAN-like"/>
</dbReference>
<dbReference type="GO" id="GO:0016985">
    <property type="term" value="F:mannan endo-1,4-beta-mannosidase activity"/>
    <property type="evidence" value="ECO:0007669"/>
    <property type="project" value="UniProtKB-EC"/>
</dbReference>
<keyword evidence="3" id="KW-1185">Reference proteome</keyword>